<keyword evidence="3" id="KW-1185">Reference proteome</keyword>
<dbReference type="EMBL" id="JACHMH010000001">
    <property type="protein sequence ID" value="MBB4681812.1"/>
    <property type="molecule type" value="Genomic_DNA"/>
</dbReference>
<dbReference type="AlphaFoldDB" id="A0A7W7CIX6"/>
<reference evidence="2 3" key="1">
    <citation type="submission" date="2020-08" db="EMBL/GenBank/DDBJ databases">
        <title>Sequencing the genomes of 1000 actinobacteria strains.</title>
        <authorList>
            <person name="Klenk H.-P."/>
        </authorList>
    </citation>
    <scope>NUCLEOTIDE SEQUENCE [LARGE SCALE GENOMIC DNA]</scope>
    <source>
        <strain evidence="2 3">DSM 44230</strain>
    </source>
</reference>
<gene>
    <name evidence="2" type="ORF">HNR67_007930</name>
</gene>
<sequence length="61" mass="6735">MTRKTWRTSSYSQPSNACVEVATSPTAVHIRDTKNRGGGELAFATSAFKSFLVKFANSEHR</sequence>
<dbReference type="InterPro" id="IPR007278">
    <property type="entry name" value="DUF397"/>
</dbReference>
<evidence type="ECO:0000313" key="2">
    <source>
        <dbReference type="EMBL" id="MBB4681812.1"/>
    </source>
</evidence>
<name>A0A7W7CIX6_9PSEU</name>
<comment type="caution">
    <text evidence="2">The sequence shown here is derived from an EMBL/GenBank/DDBJ whole genome shotgun (WGS) entry which is preliminary data.</text>
</comment>
<protein>
    <recommendedName>
        <fullName evidence="1">DUF397 domain-containing protein</fullName>
    </recommendedName>
</protein>
<organism evidence="2 3">
    <name type="scientific">Crossiella cryophila</name>
    <dbReference type="NCBI Taxonomy" id="43355"/>
    <lineage>
        <taxon>Bacteria</taxon>
        <taxon>Bacillati</taxon>
        <taxon>Actinomycetota</taxon>
        <taxon>Actinomycetes</taxon>
        <taxon>Pseudonocardiales</taxon>
        <taxon>Pseudonocardiaceae</taxon>
        <taxon>Crossiella</taxon>
    </lineage>
</organism>
<proteinExistence type="predicted"/>
<evidence type="ECO:0000259" key="1">
    <source>
        <dbReference type="Pfam" id="PF04149"/>
    </source>
</evidence>
<dbReference type="RefSeq" id="WP_185008667.1">
    <property type="nucleotide sequence ID" value="NZ_BAAAUI010000082.1"/>
</dbReference>
<dbReference type="Pfam" id="PF04149">
    <property type="entry name" value="DUF397"/>
    <property type="match status" value="1"/>
</dbReference>
<dbReference type="Proteomes" id="UP000533598">
    <property type="component" value="Unassembled WGS sequence"/>
</dbReference>
<accession>A0A7W7CIX6</accession>
<feature type="domain" description="DUF397" evidence="1">
    <location>
        <begin position="5"/>
        <end position="52"/>
    </location>
</feature>
<evidence type="ECO:0000313" key="3">
    <source>
        <dbReference type="Proteomes" id="UP000533598"/>
    </source>
</evidence>